<dbReference type="EMBL" id="MFRE01000011">
    <property type="protein sequence ID" value="OGH94203.1"/>
    <property type="molecule type" value="Genomic_DNA"/>
</dbReference>
<gene>
    <name evidence="1" type="ORF">A2538_01580</name>
</gene>
<accession>A0A1F6PDZ6</accession>
<comment type="caution">
    <text evidence="1">The sequence shown here is derived from an EMBL/GenBank/DDBJ whole genome shotgun (WGS) entry which is preliminary data.</text>
</comment>
<name>A0A1F6PDZ6_9BACT</name>
<organism evidence="1 2">
    <name type="scientific">Candidatus Magasanikbacteria bacterium RIFOXYD2_FULL_41_14</name>
    <dbReference type="NCBI Taxonomy" id="1798709"/>
    <lineage>
        <taxon>Bacteria</taxon>
        <taxon>Candidatus Magasanikiibacteriota</taxon>
    </lineage>
</organism>
<evidence type="ECO:0000313" key="1">
    <source>
        <dbReference type="EMBL" id="OGH94203.1"/>
    </source>
</evidence>
<dbReference type="AlphaFoldDB" id="A0A1F6PDZ6"/>
<dbReference type="Proteomes" id="UP000178254">
    <property type="component" value="Unassembled WGS sequence"/>
</dbReference>
<protein>
    <submittedName>
        <fullName evidence="1">Uncharacterized protein</fullName>
    </submittedName>
</protein>
<sequence length="136" mass="15554">MWAEKIQINRKTTPTSSGLKNLILTRVVLPENKNIRFWRIFFCWDRDPDFHPKSTCRFARARRDDNLVYLISSKNSKVDFIVTLSDGNKIKFSPNSFFIGVKNSSAQDGVNTSTPVKSISTFSFLSLGNIYARALK</sequence>
<evidence type="ECO:0000313" key="2">
    <source>
        <dbReference type="Proteomes" id="UP000178254"/>
    </source>
</evidence>
<dbReference type="STRING" id="1798709.A2538_01580"/>
<proteinExistence type="predicted"/>
<reference evidence="1 2" key="1">
    <citation type="journal article" date="2016" name="Nat. Commun.">
        <title>Thousands of microbial genomes shed light on interconnected biogeochemical processes in an aquifer system.</title>
        <authorList>
            <person name="Anantharaman K."/>
            <person name="Brown C.T."/>
            <person name="Hug L.A."/>
            <person name="Sharon I."/>
            <person name="Castelle C.J."/>
            <person name="Probst A.J."/>
            <person name="Thomas B.C."/>
            <person name="Singh A."/>
            <person name="Wilkins M.J."/>
            <person name="Karaoz U."/>
            <person name="Brodie E.L."/>
            <person name="Williams K.H."/>
            <person name="Hubbard S.S."/>
            <person name="Banfield J.F."/>
        </authorList>
    </citation>
    <scope>NUCLEOTIDE SEQUENCE [LARGE SCALE GENOMIC DNA]</scope>
</reference>